<gene>
    <name evidence="1" type="ORF">BaOVIS_026280</name>
</gene>
<proteinExistence type="predicted"/>
<dbReference type="AlphaFoldDB" id="A0A9W5TEW5"/>
<evidence type="ECO:0000313" key="2">
    <source>
        <dbReference type="Proteomes" id="UP001057455"/>
    </source>
</evidence>
<organism evidence="1 2">
    <name type="scientific">Babesia ovis</name>
    <dbReference type="NCBI Taxonomy" id="5869"/>
    <lineage>
        <taxon>Eukaryota</taxon>
        <taxon>Sar</taxon>
        <taxon>Alveolata</taxon>
        <taxon>Apicomplexa</taxon>
        <taxon>Aconoidasida</taxon>
        <taxon>Piroplasmida</taxon>
        <taxon>Babesiidae</taxon>
        <taxon>Babesia</taxon>
    </lineage>
</organism>
<name>A0A9W5TEW5_BABOV</name>
<reference evidence="1" key="1">
    <citation type="submission" date="2019-12" db="EMBL/GenBank/DDBJ databases">
        <title>Genome sequence of Babesia ovis.</title>
        <authorList>
            <person name="Yamagishi J."/>
            <person name="Sevinc F."/>
            <person name="Xuan X."/>
        </authorList>
    </citation>
    <scope>NUCLEOTIDE SEQUENCE</scope>
    <source>
        <strain evidence="1">Selcuk</strain>
    </source>
</reference>
<protein>
    <submittedName>
        <fullName evidence="1">Uncharacterized protein</fullName>
    </submittedName>
</protein>
<dbReference type="EMBL" id="BLIY01000017">
    <property type="protein sequence ID" value="GFE55224.1"/>
    <property type="molecule type" value="Genomic_DNA"/>
</dbReference>
<comment type="caution">
    <text evidence="1">The sequence shown here is derived from an EMBL/GenBank/DDBJ whole genome shotgun (WGS) entry which is preliminary data.</text>
</comment>
<keyword evidence="2" id="KW-1185">Reference proteome</keyword>
<dbReference type="Proteomes" id="UP001057455">
    <property type="component" value="Unassembled WGS sequence"/>
</dbReference>
<sequence>MDGITEGMLHQFATILYSFQSFSEEQGVEGCDIGHVDSKFIIPQAISSNVRNVLWEEDARGIDLATQFYNPDAADSQQATSAEATVIPETVSDSDTASDNDEVDLSSEIETVQDLELDTENGVESNFSNFTYWTVETGPRVSYTTKPVYAKGRAEAVTLLEEAEAFVSLAMWGGQEAENLQNVPRHLLVQAAQVTSRAFFDPDYRNYLFTAYSS</sequence>
<evidence type="ECO:0000313" key="1">
    <source>
        <dbReference type="EMBL" id="GFE55224.1"/>
    </source>
</evidence>
<dbReference type="OrthoDB" id="372835at2759"/>
<accession>A0A9W5TEW5</accession>